<evidence type="ECO:0000256" key="1">
    <source>
        <dbReference type="SAM" id="MobiDB-lite"/>
    </source>
</evidence>
<gene>
    <name evidence="2" type="ORF">PENTCL1PPCAC_156</name>
    <name evidence="3" type="ORF">PENTCL1PPCAC_30304</name>
</gene>
<evidence type="ECO:0000313" key="2">
    <source>
        <dbReference type="EMBL" id="GMS77981.1"/>
    </source>
</evidence>
<dbReference type="Proteomes" id="UP001432027">
    <property type="component" value="Unassembled WGS sequence"/>
</dbReference>
<feature type="non-terminal residue" evidence="3">
    <location>
        <position position="1"/>
    </location>
</feature>
<keyword evidence="4" id="KW-1185">Reference proteome</keyword>
<feature type="compositionally biased region" description="Polar residues" evidence="1">
    <location>
        <begin position="14"/>
        <end position="33"/>
    </location>
</feature>
<evidence type="ECO:0000313" key="4">
    <source>
        <dbReference type="Proteomes" id="UP001432027"/>
    </source>
</evidence>
<sequence length="104" mass="11318">ISLEANGKGKKKTNGSQKQVSVSNGKKNETATVKSRGMVTRGHNKQSTQKKDDSGDGIDGKANVNESMERLDEATEPANVTTETPKKKRGRRSKTETTQRTSIQ</sequence>
<accession>A0AAV5UQS7</accession>
<feature type="non-terminal residue" evidence="3">
    <location>
        <position position="104"/>
    </location>
</feature>
<feature type="region of interest" description="Disordered" evidence="1">
    <location>
        <begin position="1"/>
        <end position="104"/>
    </location>
</feature>
<dbReference type="AlphaFoldDB" id="A0AAV5UQS7"/>
<comment type="caution">
    <text evidence="3">The sequence shown here is derived from an EMBL/GenBank/DDBJ whole genome shotgun (WGS) entry which is preliminary data.</text>
</comment>
<protein>
    <submittedName>
        <fullName evidence="3">Uncharacterized protein</fullName>
    </submittedName>
</protein>
<organism evidence="3 4">
    <name type="scientific">Pristionchus entomophagus</name>
    <dbReference type="NCBI Taxonomy" id="358040"/>
    <lineage>
        <taxon>Eukaryota</taxon>
        <taxon>Metazoa</taxon>
        <taxon>Ecdysozoa</taxon>
        <taxon>Nematoda</taxon>
        <taxon>Chromadorea</taxon>
        <taxon>Rhabditida</taxon>
        <taxon>Rhabditina</taxon>
        <taxon>Diplogasteromorpha</taxon>
        <taxon>Diplogasteroidea</taxon>
        <taxon>Neodiplogasteridae</taxon>
        <taxon>Pristionchus</taxon>
    </lineage>
</organism>
<evidence type="ECO:0000313" key="3">
    <source>
        <dbReference type="EMBL" id="GMT08130.1"/>
    </source>
</evidence>
<dbReference type="EMBL" id="BTSX01000001">
    <property type="protein sequence ID" value="GMS77981.1"/>
    <property type="molecule type" value="Genomic_DNA"/>
</dbReference>
<proteinExistence type="predicted"/>
<name>A0AAV5UQS7_9BILA</name>
<dbReference type="EMBL" id="BTSX01000017">
    <property type="protein sequence ID" value="GMT08130.1"/>
    <property type="molecule type" value="Genomic_DNA"/>
</dbReference>
<reference evidence="3" key="1">
    <citation type="submission" date="2023-10" db="EMBL/GenBank/DDBJ databases">
        <title>Genome assembly of Pristionchus species.</title>
        <authorList>
            <person name="Yoshida K."/>
            <person name="Sommer R.J."/>
        </authorList>
    </citation>
    <scope>NUCLEOTIDE SEQUENCE</scope>
    <source>
        <strain evidence="3">RS0144</strain>
    </source>
</reference>